<sequence length="72" mass="8433">MVEMNREHIMSRWDAWRQYIAEGGKGSWPRDEFEMLLDYFMEPCVYSGICEPASSRDCKDCPHGGENDGKRK</sequence>
<organism evidence="1">
    <name type="scientific">viral metagenome</name>
    <dbReference type="NCBI Taxonomy" id="1070528"/>
    <lineage>
        <taxon>unclassified sequences</taxon>
        <taxon>metagenomes</taxon>
        <taxon>organismal metagenomes</taxon>
    </lineage>
</organism>
<evidence type="ECO:0000313" key="1">
    <source>
        <dbReference type="EMBL" id="QJA74920.1"/>
    </source>
</evidence>
<name>A0A6M3JXZ8_9ZZZZ</name>
<dbReference type="AlphaFoldDB" id="A0A6M3JXZ8"/>
<gene>
    <name evidence="1" type="ORF">MM415A01893_0008</name>
</gene>
<protein>
    <submittedName>
        <fullName evidence="1">Uncharacterized protein</fullName>
    </submittedName>
</protein>
<reference evidence="1" key="1">
    <citation type="submission" date="2020-03" db="EMBL/GenBank/DDBJ databases">
        <title>The deep terrestrial virosphere.</title>
        <authorList>
            <person name="Holmfeldt K."/>
            <person name="Nilsson E."/>
            <person name="Simone D."/>
            <person name="Lopez-Fernandez M."/>
            <person name="Wu X."/>
            <person name="de Brujin I."/>
            <person name="Lundin D."/>
            <person name="Andersson A."/>
            <person name="Bertilsson S."/>
            <person name="Dopson M."/>
        </authorList>
    </citation>
    <scope>NUCLEOTIDE SEQUENCE</scope>
    <source>
        <strain evidence="1">MM415A01893</strain>
    </source>
</reference>
<accession>A0A6M3JXZ8</accession>
<dbReference type="EMBL" id="MT142129">
    <property type="protein sequence ID" value="QJA74920.1"/>
    <property type="molecule type" value="Genomic_DNA"/>
</dbReference>
<proteinExistence type="predicted"/>